<dbReference type="GO" id="GO:0098552">
    <property type="term" value="C:side of membrane"/>
    <property type="evidence" value="ECO:0007669"/>
    <property type="project" value="UniProtKB-KW"/>
</dbReference>
<evidence type="ECO:0000256" key="4">
    <source>
        <dbReference type="ARBA" id="ARBA00022622"/>
    </source>
</evidence>
<feature type="signal peptide" evidence="11">
    <location>
        <begin position="1"/>
        <end position="26"/>
    </location>
</feature>
<keyword evidence="8" id="KW-0449">Lipoprotein</keyword>
<dbReference type="InterPro" id="IPR036312">
    <property type="entry name" value="Bifun_inhib/LTP/seed_sf"/>
</dbReference>
<organism evidence="13 14">
    <name type="scientific">Gossypium stocksii</name>
    <dbReference type="NCBI Taxonomy" id="47602"/>
    <lineage>
        <taxon>Eukaryota</taxon>
        <taxon>Viridiplantae</taxon>
        <taxon>Streptophyta</taxon>
        <taxon>Embryophyta</taxon>
        <taxon>Tracheophyta</taxon>
        <taxon>Spermatophyta</taxon>
        <taxon>Magnoliopsida</taxon>
        <taxon>eudicotyledons</taxon>
        <taxon>Gunneridae</taxon>
        <taxon>Pentapetalae</taxon>
        <taxon>rosids</taxon>
        <taxon>malvids</taxon>
        <taxon>Malvales</taxon>
        <taxon>Malvaceae</taxon>
        <taxon>Malvoideae</taxon>
        <taxon>Gossypium</taxon>
    </lineage>
</organism>
<dbReference type="OrthoDB" id="785314at2759"/>
<keyword evidence="6" id="KW-1015">Disulfide bond</keyword>
<feature type="domain" description="Bifunctional inhibitor/plant lipid transfer protein/seed storage helical" evidence="12">
    <location>
        <begin position="48"/>
        <end position="128"/>
    </location>
</feature>
<keyword evidence="10" id="KW-1133">Transmembrane helix</keyword>
<accession>A0A9D3ZHN6</accession>
<reference evidence="13 14" key="1">
    <citation type="journal article" date="2021" name="Plant Biotechnol. J.">
        <title>Multi-omics assisted identification of the key and species-specific regulatory components of drought-tolerant mechanisms in Gossypium stocksii.</title>
        <authorList>
            <person name="Yu D."/>
            <person name="Ke L."/>
            <person name="Zhang D."/>
            <person name="Wu Y."/>
            <person name="Sun Y."/>
            <person name="Mei J."/>
            <person name="Sun J."/>
            <person name="Sun Y."/>
        </authorList>
    </citation>
    <scope>NUCLEOTIDE SEQUENCE [LARGE SCALE GENOMIC DNA]</scope>
    <source>
        <strain evidence="14">cv. E1</strain>
        <tissue evidence="13">Leaf</tissue>
    </source>
</reference>
<keyword evidence="3" id="KW-1003">Cell membrane</keyword>
<dbReference type="SMART" id="SM00499">
    <property type="entry name" value="AAI"/>
    <property type="match status" value="2"/>
</dbReference>
<evidence type="ECO:0000256" key="7">
    <source>
        <dbReference type="ARBA" id="ARBA00023180"/>
    </source>
</evidence>
<name>A0A9D3ZHN6_9ROSI</name>
<evidence type="ECO:0000313" key="13">
    <source>
        <dbReference type="EMBL" id="KAH1033652.1"/>
    </source>
</evidence>
<evidence type="ECO:0000256" key="8">
    <source>
        <dbReference type="ARBA" id="ARBA00023288"/>
    </source>
</evidence>
<evidence type="ECO:0000256" key="6">
    <source>
        <dbReference type="ARBA" id="ARBA00023157"/>
    </source>
</evidence>
<feature type="domain" description="Bifunctional inhibitor/plant lipid transfer protein/seed storage helical" evidence="12">
    <location>
        <begin position="172"/>
        <end position="252"/>
    </location>
</feature>
<keyword evidence="10" id="KW-0812">Transmembrane</keyword>
<keyword evidence="5 11" id="KW-0732">Signal</keyword>
<dbReference type="AlphaFoldDB" id="A0A9D3ZHN6"/>
<evidence type="ECO:0000256" key="2">
    <source>
        <dbReference type="ARBA" id="ARBA00009748"/>
    </source>
</evidence>
<feature type="compositionally biased region" description="Polar residues" evidence="9">
    <location>
        <begin position="139"/>
        <end position="161"/>
    </location>
</feature>
<feature type="chain" id="PRO_5039374636" description="Bifunctional inhibitor/plant lipid transfer protein/seed storage helical domain-containing protein" evidence="11">
    <location>
        <begin position="27"/>
        <end position="320"/>
    </location>
</feature>
<protein>
    <recommendedName>
        <fullName evidence="12">Bifunctional inhibitor/plant lipid transfer protein/seed storage helical domain-containing protein</fullName>
    </recommendedName>
</protein>
<feature type="transmembrane region" description="Helical" evidence="10">
    <location>
        <begin position="298"/>
        <end position="318"/>
    </location>
</feature>
<dbReference type="FunFam" id="1.10.110.10:FF:000001">
    <property type="entry name" value="Bifunctional inhibitor/lipid-transfer protein/seed storage 2S albumin superfamily protein"/>
    <property type="match status" value="2"/>
</dbReference>
<evidence type="ECO:0000256" key="10">
    <source>
        <dbReference type="SAM" id="Phobius"/>
    </source>
</evidence>
<keyword evidence="7" id="KW-0325">Glycoprotein</keyword>
<comment type="subcellular location">
    <subcellularLocation>
        <location evidence="1">Cell membrane</location>
        <topology evidence="1">Lipid-anchor</topology>
        <topology evidence="1">GPI-anchor</topology>
    </subcellularLocation>
</comment>
<dbReference type="InterPro" id="IPR043325">
    <property type="entry name" value="LTSS"/>
</dbReference>
<dbReference type="Proteomes" id="UP000828251">
    <property type="component" value="Unassembled WGS sequence"/>
</dbReference>
<dbReference type="Gene3D" id="1.10.110.10">
    <property type="entry name" value="Plant lipid-transfer and hydrophobic proteins"/>
    <property type="match status" value="2"/>
</dbReference>
<keyword evidence="4" id="KW-0336">GPI-anchor</keyword>
<dbReference type="EMBL" id="JAIQCV010000013">
    <property type="protein sequence ID" value="KAH1033652.1"/>
    <property type="molecule type" value="Genomic_DNA"/>
</dbReference>
<evidence type="ECO:0000256" key="3">
    <source>
        <dbReference type="ARBA" id="ARBA00022475"/>
    </source>
</evidence>
<comment type="caution">
    <text evidence="13">The sequence shown here is derived from an EMBL/GenBank/DDBJ whole genome shotgun (WGS) entry which is preliminary data.</text>
</comment>
<gene>
    <name evidence="13" type="ORF">J1N35_045826</name>
</gene>
<dbReference type="CDD" id="cd00010">
    <property type="entry name" value="AAI_LTSS"/>
    <property type="match status" value="2"/>
</dbReference>
<comment type="similarity">
    <text evidence="2">Belongs to the plant LTP family.</text>
</comment>
<dbReference type="PANTHER" id="PTHR33044">
    <property type="entry name" value="BIFUNCTIONAL INHIBITOR/LIPID-TRANSFER PROTEIN/SEED STORAGE 2S ALBUMIN SUPERFAMILY PROTEIN-RELATED"/>
    <property type="match status" value="1"/>
</dbReference>
<dbReference type="InterPro" id="IPR016140">
    <property type="entry name" value="Bifunc_inhib/LTP/seed_store"/>
</dbReference>
<evidence type="ECO:0000256" key="5">
    <source>
        <dbReference type="ARBA" id="ARBA00022729"/>
    </source>
</evidence>
<keyword evidence="10" id="KW-0472">Membrane</keyword>
<dbReference type="Pfam" id="PF14368">
    <property type="entry name" value="LTP_2"/>
    <property type="match status" value="2"/>
</dbReference>
<evidence type="ECO:0000256" key="11">
    <source>
        <dbReference type="SAM" id="SignalP"/>
    </source>
</evidence>
<proteinExistence type="inferred from homology"/>
<evidence type="ECO:0000256" key="1">
    <source>
        <dbReference type="ARBA" id="ARBA00004609"/>
    </source>
</evidence>
<evidence type="ECO:0000259" key="12">
    <source>
        <dbReference type="SMART" id="SM00499"/>
    </source>
</evidence>
<dbReference type="SUPFAM" id="SSF47699">
    <property type="entry name" value="Bifunctional inhibitor/lipid-transfer protein/seed storage 2S albumin"/>
    <property type="match status" value="2"/>
</dbReference>
<evidence type="ECO:0000313" key="14">
    <source>
        <dbReference type="Proteomes" id="UP000828251"/>
    </source>
</evidence>
<sequence length="320" mass="32725">MAAKQTTILVAAILVTAFYGGAVTSAQEPAADPAMAMSPSAMAPTPDCMTNLLNLSDCLTYVEAGSNLTKPDKPCCPELAGLVESSPQCLCYLLDKNATANYGINIDMERALKLPDVCHVKTPPVSLCSAVIGAPVGVPTQSTEGSMSPASEPTGSVSHGPSPSAMAPTPDCMTNLFNLSDCLAYVTAGSNLTKPDKPCCPELAGLVESSPQCLCLLLDKNATSSYGVDIDMDRALKLPNVCHVKTPPVSLCSTVYGGAPIGVPTSGCEVSLSPGISPHREGLAPSPSNGNSSGASNMAIFGLASFIALPIAFLPMLFGI</sequence>
<keyword evidence="14" id="KW-1185">Reference proteome</keyword>
<dbReference type="GO" id="GO:0005886">
    <property type="term" value="C:plasma membrane"/>
    <property type="evidence" value="ECO:0007669"/>
    <property type="project" value="UniProtKB-SubCell"/>
</dbReference>
<evidence type="ECO:0000256" key="9">
    <source>
        <dbReference type="SAM" id="MobiDB-lite"/>
    </source>
</evidence>
<feature type="region of interest" description="Disordered" evidence="9">
    <location>
        <begin position="139"/>
        <end position="166"/>
    </location>
</feature>